<evidence type="ECO:0000313" key="2">
    <source>
        <dbReference type="Proteomes" id="UP000183316"/>
    </source>
</evidence>
<sequence length="39" mass="4209">MPSVNAEAVNETAKAAVSSMVLNSDEIPNFDIFIPFLII</sequence>
<dbReference type="EMBL" id="CP015085">
    <property type="protein sequence ID" value="ANK03506.1"/>
    <property type="molecule type" value="Genomic_DNA"/>
</dbReference>
<organism evidence="1 2">
    <name type="scientific">Escherichia coli O25b:H4</name>
    <dbReference type="NCBI Taxonomy" id="941280"/>
    <lineage>
        <taxon>Bacteria</taxon>
        <taxon>Pseudomonadati</taxon>
        <taxon>Pseudomonadota</taxon>
        <taxon>Gammaproteobacteria</taxon>
        <taxon>Enterobacterales</taxon>
        <taxon>Enterobacteriaceae</taxon>
        <taxon>Escherichia</taxon>
    </lineage>
</organism>
<reference evidence="1 2" key="1">
    <citation type="submission" date="2016-03" db="EMBL/GenBank/DDBJ databases">
        <title>Genome Sequence and Comparative Pathogenic Determinants of Uropathogenic Escherichia coli O25b:H4, a Clinical Isolate from Saudi Arabia.</title>
        <authorList>
            <person name="Alyamani E.A.J."/>
            <person name="Khiyami M.A."/>
            <person name="Booq R.Y."/>
            <person name="Bahwerth F.S."/>
            <person name="Vaisvil B."/>
            <person name="Schmitt D.P."/>
            <person name="Kapatral V."/>
        </authorList>
    </citation>
    <scope>NUCLEOTIDE SEQUENCE [LARGE SCALE GENOMIC DNA]</scope>
    <source>
        <strain evidence="1 2">O25b:H4</strain>
    </source>
</reference>
<protein>
    <submittedName>
        <fullName evidence="1">Uncharacterized protein</fullName>
    </submittedName>
</protein>
<gene>
    <name evidence="1" type="ORF">WLH_02245</name>
</gene>
<dbReference type="Proteomes" id="UP000183316">
    <property type="component" value="Chromosome"/>
</dbReference>
<dbReference type="AlphaFoldDB" id="A0A192CCT0"/>
<accession>A0A192CCT0</accession>
<proteinExistence type="predicted"/>
<name>A0A192CCT0_ECO25</name>
<evidence type="ECO:0000313" key="1">
    <source>
        <dbReference type="EMBL" id="ANK03506.1"/>
    </source>
</evidence>